<reference evidence="2 3" key="1">
    <citation type="journal article" date="2023" name="Sci. Data">
        <title>Genome assembly of the Korean intertidal mud-creeper Batillaria attramentaria.</title>
        <authorList>
            <person name="Patra A.K."/>
            <person name="Ho P.T."/>
            <person name="Jun S."/>
            <person name="Lee S.J."/>
            <person name="Kim Y."/>
            <person name="Won Y.J."/>
        </authorList>
    </citation>
    <scope>NUCLEOTIDE SEQUENCE [LARGE SCALE GENOMIC DNA]</scope>
    <source>
        <strain evidence="2">Wonlab-2016</strain>
    </source>
</reference>
<dbReference type="InterPro" id="IPR011990">
    <property type="entry name" value="TPR-like_helical_dom_sf"/>
</dbReference>
<keyword evidence="1" id="KW-1133">Transmembrane helix</keyword>
<evidence type="ECO:0000256" key="1">
    <source>
        <dbReference type="SAM" id="Phobius"/>
    </source>
</evidence>
<dbReference type="AlphaFoldDB" id="A0ABD0LK28"/>
<dbReference type="Proteomes" id="UP001519460">
    <property type="component" value="Unassembled WGS sequence"/>
</dbReference>
<dbReference type="PANTHER" id="PTHR44444">
    <property type="entry name" value="PROTEIN SEL-1 HOMOLOG 3"/>
    <property type="match status" value="1"/>
</dbReference>
<dbReference type="SUPFAM" id="SSF81901">
    <property type="entry name" value="HCP-like"/>
    <property type="match status" value="3"/>
</dbReference>
<evidence type="ECO:0000313" key="3">
    <source>
        <dbReference type="Proteomes" id="UP001519460"/>
    </source>
</evidence>
<dbReference type="EMBL" id="JACVVK020000041">
    <property type="protein sequence ID" value="KAK7499889.1"/>
    <property type="molecule type" value="Genomic_DNA"/>
</dbReference>
<feature type="transmembrane region" description="Helical" evidence="1">
    <location>
        <begin position="962"/>
        <end position="980"/>
    </location>
</feature>
<name>A0ABD0LK28_9CAEN</name>
<keyword evidence="1" id="KW-0472">Membrane</keyword>
<dbReference type="Pfam" id="PF08238">
    <property type="entry name" value="Sel1"/>
    <property type="match status" value="6"/>
</dbReference>
<protein>
    <submittedName>
        <fullName evidence="2">Uncharacterized protein</fullName>
    </submittedName>
</protein>
<keyword evidence="1" id="KW-0812">Transmembrane</keyword>
<dbReference type="SMART" id="SM00671">
    <property type="entry name" value="SEL1"/>
    <property type="match status" value="8"/>
</dbReference>
<proteinExistence type="predicted"/>
<evidence type="ECO:0000313" key="2">
    <source>
        <dbReference type="EMBL" id="KAK7499889.1"/>
    </source>
</evidence>
<sequence>MMVLSTELKGKVMPDGDISGDFVSITIPSEGDLSWWTRVRIDYSCTSTDKLVGLTLLVSTPIDQGHYGRIYHKIWRCHGNEDSVLQGRLVRLPLPDDLAFRPSLVNPTSIVVEAAKLMAWIIPEETWNTIPTEEAPHEWASMKTAELVQITPPYSRPYKRFRRRCAPWYAKFVQRNHRFSDRGQCPLEPQLVSLLDYPAVFNGKAYGIPRDVPAFSDPVLEKQRQESILSPQFSLEIWLYILEYCPLPHLNQAKACGIFIHVTWQGSHLTPALLVDEDGHLQVESQGPSMYVAHKPTGIIPRHQMDQDIALNDTDGYFILGGVDPVLGGFLGYMGQVKLYRGRIMTLNQLDLPAPGHPMFQLDLAVREEKCQHFHQWVSDKVAYYAYKAAVYKKQCKFAVVLGGFKPKSKLLTRLLRSSALQDGQLTEDEKLAIAQALMDKVTASVEEHGLERMGQNIPLLKQATCLGNNDAMFTLAAALNNGVGTKVQEAESLAFLMLGVLHAHRMSTLALGHRHMMGIDGVPHDRSMAYMYYKYVADMTRDDRDLHREEEVATEMVRLIDEATMEQQTDESGDLFLWLKHQAQQGVTSAQVQLAHLLFWGSQGVRRNLQAAREFFQQGAAQGDADSMYNIGLMQLFGRGGTEKNESAGKEALTKAAEKRHPFSISALGWLALEKERNYTKAAALFEDAYKLGQVDAGYYLGHLYHWGLYPNKSQSFDTALKYYEWAAVRGHYNGAVLFAYFKSRGTEDSPRDMIIATEWARYMAEKNAVIGQELRAGLHAYREGNIGLAAYHYMLAAEAGPEVASFNLAWLCEENTDGVTAMIGKECQWRHYNLTIQRENQFVDPYSYIKMGDFFWYGCLGQRNLSLAADYYKSAAVKKDPHALFNLAFMLEEGTEISESVWKALKIPSRIHKNNVTLLMKLYEKCRESRKSEAFIPCTLALYRIWLVDLWTRYHIWMKMSTYAGSLVAAVGTFYLLFQCYSRHRQQDIQLYQL</sequence>
<organism evidence="2 3">
    <name type="scientific">Batillaria attramentaria</name>
    <dbReference type="NCBI Taxonomy" id="370345"/>
    <lineage>
        <taxon>Eukaryota</taxon>
        <taxon>Metazoa</taxon>
        <taxon>Spiralia</taxon>
        <taxon>Lophotrochozoa</taxon>
        <taxon>Mollusca</taxon>
        <taxon>Gastropoda</taxon>
        <taxon>Caenogastropoda</taxon>
        <taxon>Sorbeoconcha</taxon>
        <taxon>Cerithioidea</taxon>
        <taxon>Batillariidae</taxon>
        <taxon>Batillaria</taxon>
    </lineage>
</organism>
<keyword evidence="3" id="KW-1185">Reference proteome</keyword>
<comment type="caution">
    <text evidence="2">The sequence shown here is derived from an EMBL/GenBank/DDBJ whole genome shotgun (WGS) entry which is preliminary data.</text>
</comment>
<gene>
    <name evidence="2" type="ORF">BaRGS_00008980</name>
</gene>
<dbReference type="InterPro" id="IPR042756">
    <property type="entry name" value="Sel-1L3"/>
</dbReference>
<dbReference type="PANTHER" id="PTHR44444:SF6">
    <property type="entry name" value="LAMININ G DOMAIN-CONTAINING PROTEIN"/>
    <property type="match status" value="1"/>
</dbReference>
<dbReference type="Gene3D" id="1.25.40.10">
    <property type="entry name" value="Tetratricopeptide repeat domain"/>
    <property type="match status" value="2"/>
</dbReference>
<accession>A0ABD0LK28</accession>
<dbReference type="InterPro" id="IPR006597">
    <property type="entry name" value="Sel1-like"/>
</dbReference>